<gene>
    <name evidence="2" type="ORF">P167DRAFT_562495</name>
</gene>
<dbReference type="InParanoid" id="A0A3N4KZV2"/>
<dbReference type="Proteomes" id="UP000277580">
    <property type="component" value="Unassembled WGS sequence"/>
</dbReference>
<protein>
    <submittedName>
        <fullName evidence="2">Uncharacterized protein</fullName>
    </submittedName>
</protein>
<feature type="compositionally biased region" description="Acidic residues" evidence="1">
    <location>
        <begin position="59"/>
        <end position="80"/>
    </location>
</feature>
<feature type="region of interest" description="Disordered" evidence="1">
    <location>
        <begin position="1"/>
        <end position="121"/>
    </location>
</feature>
<feature type="compositionally biased region" description="Basic and acidic residues" evidence="1">
    <location>
        <begin position="23"/>
        <end position="40"/>
    </location>
</feature>
<evidence type="ECO:0000313" key="3">
    <source>
        <dbReference type="Proteomes" id="UP000277580"/>
    </source>
</evidence>
<dbReference type="AlphaFoldDB" id="A0A3N4KZV2"/>
<evidence type="ECO:0000256" key="1">
    <source>
        <dbReference type="SAM" id="MobiDB-lite"/>
    </source>
</evidence>
<evidence type="ECO:0000313" key="2">
    <source>
        <dbReference type="EMBL" id="RPB16066.1"/>
    </source>
</evidence>
<dbReference type="OrthoDB" id="5413415at2759"/>
<feature type="region of interest" description="Disordered" evidence="1">
    <location>
        <begin position="241"/>
        <end position="279"/>
    </location>
</feature>
<feature type="compositionally biased region" description="Basic and acidic residues" evidence="1">
    <location>
        <begin position="255"/>
        <end position="268"/>
    </location>
</feature>
<proteinExistence type="predicted"/>
<feature type="compositionally biased region" description="Acidic residues" evidence="1">
    <location>
        <begin position="100"/>
        <end position="118"/>
    </location>
</feature>
<name>A0A3N4KZV2_9PEZI</name>
<sequence>MVLHKNKWDKKATRAHVRKLKAQGKEDDTKKPRGEKKEGEQPGTAGPNKQEFPKLPGAEEAESEDKDSQDEEADEDEDGENGGGQFSKRKMQNNAWRYEQEEEEPVPGEEPEEPEPEPDYVTMTVQRKGQFDAPNKVPEEDLDLGFLKDLQLQGQRSRGAEGSEDFGGTKGKVVKVDRKQFEDVTTKIAKNSTVDAFRQRFAPRKTKSRVGGGGGGTGEDAPDDDVDSFLEELKLVLEITATRPAGSREISSDLGKGRTNEGYEHDKDDDWLDGMLGGR</sequence>
<feature type="region of interest" description="Disordered" evidence="1">
    <location>
        <begin position="199"/>
        <end position="225"/>
    </location>
</feature>
<accession>A0A3N4KZV2</accession>
<dbReference type="EMBL" id="ML119110">
    <property type="protein sequence ID" value="RPB16066.1"/>
    <property type="molecule type" value="Genomic_DNA"/>
</dbReference>
<keyword evidence="3" id="KW-1185">Reference proteome</keyword>
<organism evidence="2 3">
    <name type="scientific">Morchella conica CCBAS932</name>
    <dbReference type="NCBI Taxonomy" id="1392247"/>
    <lineage>
        <taxon>Eukaryota</taxon>
        <taxon>Fungi</taxon>
        <taxon>Dikarya</taxon>
        <taxon>Ascomycota</taxon>
        <taxon>Pezizomycotina</taxon>
        <taxon>Pezizomycetes</taxon>
        <taxon>Pezizales</taxon>
        <taxon>Morchellaceae</taxon>
        <taxon>Morchella</taxon>
    </lineage>
</organism>
<reference evidence="2 3" key="1">
    <citation type="journal article" date="2018" name="Nat. Ecol. Evol.">
        <title>Pezizomycetes genomes reveal the molecular basis of ectomycorrhizal truffle lifestyle.</title>
        <authorList>
            <person name="Murat C."/>
            <person name="Payen T."/>
            <person name="Noel B."/>
            <person name="Kuo A."/>
            <person name="Morin E."/>
            <person name="Chen J."/>
            <person name="Kohler A."/>
            <person name="Krizsan K."/>
            <person name="Balestrini R."/>
            <person name="Da Silva C."/>
            <person name="Montanini B."/>
            <person name="Hainaut M."/>
            <person name="Levati E."/>
            <person name="Barry K.W."/>
            <person name="Belfiori B."/>
            <person name="Cichocki N."/>
            <person name="Clum A."/>
            <person name="Dockter R.B."/>
            <person name="Fauchery L."/>
            <person name="Guy J."/>
            <person name="Iotti M."/>
            <person name="Le Tacon F."/>
            <person name="Lindquist E.A."/>
            <person name="Lipzen A."/>
            <person name="Malagnac F."/>
            <person name="Mello A."/>
            <person name="Molinier V."/>
            <person name="Miyauchi S."/>
            <person name="Poulain J."/>
            <person name="Riccioni C."/>
            <person name="Rubini A."/>
            <person name="Sitrit Y."/>
            <person name="Splivallo R."/>
            <person name="Traeger S."/>
            <person name="Wang M."/>
            <person name="Zifcakova L."/>
            <person name="Wipf D."/>
            <person name="Zambonelli A."/>
            <person name="Paolocci F."/>
            <person name="Nowrousian M."/>
            <person name="Ottonello S."/>
            <person name="Baldrian P."/>
            <person name="Spatafora J.W."/>
            <person name="Henrissat B."/>
            <person name="Nagy L.G."/>
            <person name="Aury J.M."/>
            <person name="Wincker P."/>
            <person name="Grigoriev I.V."/>
            <person name="Bonfante P."/>
            <person name="Martin F.M."/>
        </authorList>
    </citation>
    <scope>NUCLEOTIDE SEQUENCE [LARGE SCALE GENOMIC DNA]</scope>
    <source>
        <strain evidence="2 3">CCBAS932</strain>
    </source>
</reference>
<feature type="compositionally biased region" description="Basic residues" evidence="1">
    <location>
        <begin position="1"/>
        <end position="22"/>
    </location>
</feature>